<evidence type="ECO:0000256" key="1">
    <source>
        <dbReference type="SAM" id="MobiDB-lite"/>
    </source>
</evidence>
<keyword evidence="3" id="KW-1185">Reference proteome</keyword>
<feature type="compositionally biased region" description="Basic and acidic residues" evidence="1">
    <location>
        <begin position="8"/>
        <end position="23"/>
    </location>
</feature>
<name>A0ABD0YDW9_9HEMI</name>
<dbReference type="AlphaFoldDB" id="A0ABD0YDW9"/>
<evidence type="ECO:0000313" key="3">
    <source>
        <dbReference type="Proteomes" id="UP001558652"/>
    </source>
</evidence>
<feature type="compositionally biased region" description="Low complexity" evidence="1">
    <location>
        <begin position="129"/>
        <end position="139"/>
    </location>
</feature>
<protein>
    <submittedName>
        <fullName evidence="2">Uncharacterized protein</fullName>
    </submittedName>
</protein>
<dbReference type="Proteomes" id="UP001558652">
    <property type="component" value="Unassembled WGS sequence"/>
</dbReference>
<gene>
    <name evidence="2" type="ORF">AAG570_013793</name>
</gene>
<organism evidence="2 3">
    <name type="scientific">Ranatra chinensis</name>
    <dbReference type="NCBI Taxonomy" id="642074"/>
    <lineage>
        <taxon>Eukaryota</taxon>
        <taxon>Metazoa</taxon>
        <taxon>Ecdysozoa</taxon>
        <taxon>Arthropoda</taxon>
        <taxon>Hexapoda</taxon>
        <taxon>Insecta</taxon>
        <taxon>Pterygota</taxon>
        <taxon>Neoptera</taxon>
        <taxon>Paraneoptera</taxon>
        <taxon>Hemiptera</taxon>
        <taxon>Heteroptera</taxon>
        <taxon>Panheteroptera</taxon>
        <taxon>Nepomorpha</taxon>
        <taxon>Nepidae</taxon>
        <taxon>Ranatrinae</taxon>
        <taxon>Ranatra</taxon>
    </lineage>
</organism>
<evidence type="ECO:0000313" key="2">
    <source>
        <dbReference type="EMBL" id="KAL1129264.1"/>
    </source>
</evidence>
<dbReference type="EMBL" id="JBFDAA010000009">
    <property type="protein sequence ID" value="KAL1129264.1"/>
    <property type="molecule type" value="Genomic_DNA"/>
</dbReference>
<accession>A0ABD0YDW9</accession>
<proteinExistence type="predicted"/>
<feature type="region of interest" description="Disordered" evidence="1">
    <location>
        <begin position="1"/>
        <end position="33"/>
    </location>
</feature>
<comment type="caution">
    <text evidence="2">The sequence shown here is derived from an EMBL/GenBank/DDBJ whole genome shotgun (WGS) entry which is preliminary data.</text>
</comment>
<sequence length="197" mass="21751">MPISQNRSDQRTQSKKPSTDRLGDVNGIDNRAIDNDSGTDDVISETYLSYIIPLVEDNIRCQTHADSGTRTERRVRADERRERTIARRRRCPTEGEGSEAAARVVGAAPPRHPPLAAPSPIYGGSTPGAATTPDSTARPTPRRPAPPPIVPVATKFHHIGHENRAMRDLKLYYLILLKTNLCSNRTMNESMKGSRFG</sequence>
<reference evidence="2 3" key="1">
    <citation type="submission" date="2024-07" db="EMBL/GenBank/DDBJ databases">
        <title>Chromosome-level genome assembly of the water stick insect Ranatra chinensis (Heteroptera: Nepidae).</title>
        <authorList>
            <person name="Liu X."/>
        </authorList>
    </citation>
    <scope>NUCLEOTIDE SEQUENCE [LARGE SCALE GENOMIC DNA]</scope>
    <source>
        <strain evidence="2">Cailab_2021Rc</strain>
        <tissue evidence="2">Muscle</tissue>
    </source>
</reference>
<feature type="region of interest" description="Disordered" evidence="1">
    <location>
        <begin position="108"/>
        <end position="149"/>
    </location>
</feature>